<dbReference type="RefSeq" id="WP_110609449.1">
    <property type="nucleotide sequence ID" value="NZ_PDOD01000002.1"/>
</dbReference>
<accession>A0A323TIM2</accession>
<sequence>MMTNGQIQQFKQFSTFPSLGEFNQAVKKWMHTYGESFTKGEKVALIRLTRYCVKVVGVANVKIGTILKVIHEEFGGHGISRSTFKRMIAKAKGIGMIKVIELKRNSGGQSSNLYVFQPYPTDPSEVSKKISAQASPQTTSKQVKSSNVSSSQSIELPNREQMNHHKAKENIKTNPQEKEITKRKKSADHTYTSDAVPSSFKHLAKSFFDCSETIEELWKMVRISAYQHSFEKDPQIMLQVATESFKQTVRAMKKKTIRKPIAYFYGVITKKFDEYYVSQIAEMTVSEKADHLSPSIQNVHWLYA</sequence>
<protein>
    <recommendedName>
        <fullName evidence="4">Helix-turn-helix domain-containing protein</fullName>
    </recommendedName>
</protein>
<evidence type="ECO:0008006" key="4">
    <source>
        <dbReference type="Google" id="ProtNLM"/>
    </source>
</evidence>
<feature type="compositionally biased region" description="Basic and acidic residues" evidence="1">
    <location>
        <begin position="157"/>
        <end position="180"/>
    </location>
</feature>
<feature type="compositionally biased region" description="Polar residues" evidence="1">
    <location>
        <begin position="130"/>
        <end position="139"/>
    </location>
</feature>
<evidence type="ECO:0000313" key="3">
    <source>
        <dbReference type="Proteomes" id="UP000248214"/>
    </source>
</evidence>
<dbReference type="AlphaFoldDB" id="A0A323TIM2"/>
<name>A0A323TIM2_9BACI</name>
<dbReference type="Proteomes" id="UP000248214">
    <property type="component" value="Unassembled WGS sequence"/>
</dbReference>
<organism evidence="2 3">
    <name type="scientific">Salipaludibacillus keqinensis</name>
    <dbReference type="NCBI Taxonomy" id="2045207"/>
    <lineage>
        <taxon>Bacteria</taxon>
        <taxon>Bacillati</taxon>
        <taxon>Bacillota</taxon>
        <taxon>Bacilli</taxon>
        <taxon>Bacillales</taxon>
        <taxon>Bacillaceae</taxon>
    </lineage>
</organism>
<comment type="caution">
    <text evidence="2">The sequence shown here is derived from an EMBL/GenBank/DDBJ whole genome shotgun (WGS) entry which is preliminary data.</text>
</comment>
<evidence type="ECO:0000256" key="1">
    <source>
        <dbReference type="SAM" id="MobiDB-lite"/>
    </source>
</evidence>
<reference evidence="2 3" key="1">
    <citation type="submission" date="2017-10" db="EMBL/GenBank/DDBJ databases">
        <title>Bacillus sp. nov., a halophilic bacterium isolated from a Keqin Lake.</title>
        <authorList>
            <person name="Wang H."/>
        </authorList>
    </citation>
    <scope>NUCLEOTIDE SEQUENCE [LARGE SCALE GENOMIC DNA]</scope>
    <source>
        <strain evidence="2 3">KQ-12</strain>
    </source>
</reference>
<gene>
    <name evidence="2" type="ORF">CR194_09580</name>
</gene>
<keyword evidence="3" id="KW-1185">Reference proteome</keyword>
<feature type="region of interest" description="Disordered" evidence="1">
    <location>
        <begin position="126"/>
        <end position="192"/>
    </location>
</feature>
<evidence type="ECO:0000313" key="2">
    <source>
        <dbReference type="EMBL" id="PYZ93417.1"/>
    </source>
</evidence>
<dbReference type="EMBL" id="PDOD01000002">
    <property type="protein sequence ID" value="PYZ93417.1"/>
    <property type="molecule type" value="Genomic_DNA"/>
</dbReference>
<dbReference type="OrthoDB" id="2697418at2"/>
<proteinExistence type="predicted"/>
<feature type="compositionally biased region" description="Low complexity" evidence="1">
    <location>
        <begin position="140"/>
        <end position="153"/>
    </location>
</feature>